<organism evidence="2 3">
    <name type="scientific">Berryella wangjianweii</name>
    <dbReference type="NCBI Taxonomy" id="2734634"/>
    <lineage>
        <taxon>Bacteria</taxon>
        <taxon>Bacillati</taxon>
        <taxon>Actinomycetota</taxon>
        <taxon>Coriobacteriia</taxon>
        <taxon>Eggerthellales</taxon>
        <taxon>Eggerthellaceae</taxon>
        <taxon>Berryella</taxon>
    </lineage>
</organism>
<dbReference type="Pfam" id="PF13740">
    <property type="entry name" value="ACT_6"/>
    <property type="match status" value="1"/>
</dbReference>
<sequence length="89" mass="9828">MKCIISILGKDRTGIVAAVSTVLSECKANINDISQTILGDLFSMTAVVTLDEQEAGFNEVQERLAATADELGIQIKIQREDVFEYMYKI</sequence>
<evidence type="ECO:0000313" key="2">
    <source>
        <dbReference type="EMBL" id="QKF07556.1"/>
    </source>
</evidence>
<dbReference type="InterPro" id="IPR022986">
    <property type="entry name" value="UPF0237_ACT"/>
</dbReference>
<dbReference type="InterPro" id="IPR002912">
    <property type="entry name" value="ACT_dom"/>
</dbReference>
<dbReference type="PROSITE" id="PS51671">
    <property type="entry name" value="ACT"/>
    <property type="match status" value="1"/>
</dbReference>
<reference evidence="3" key="1">
    <citation type="submission" date="2020-05" db="EMBL/GenBank/DDBJ databases">
        <title>Novel species in genus Nocardioides.</title>
        <authorList>
            <person name="Zhang G."/>
        </authorList>
    </citation>
    <scope>NUCLEOTIDE SEQUENCE [LARGE SCALE GENOMIC DNA]</scope>
    <source>
        <strain evidence="3">zg-1050</strain>
    </source>
</reference>
<dbReference type="EMBL" id="CP053716">
    <property type="protein sequence ID" value="QKF07556.1"/>
    <property type="molecule type" value="Genomic_DNA"/>
</dbReference>
<protein>
    <recommendedName>
        <fullName evidence="1">UPF0237 protein HLV38_05060</fullName>
    </recommendedName>
</protein>
<dbReference type="InterPro" id="IPR045865">
    <property type="entry name" value="ACT-like_dom_sf"/>
</dbReference>
<dbReference type="PANTHER" id="PTHR34875">
    <property type="entry name" value="UPF0237 PROTEIN MJ1558"/>
    <property type="match status" value="1"/>
</dbReference>
<dbReference type="NCBIfam" id="NF001220">
    <property type="entry name" value="PRK00194.1"/>
    <property type="match status" value="1"/>
</dbReference>
<dbReference type="PANTHER" id="PTHR34875:SF6">
    <property type="entry name" value="UPF0237 PROTEIN MJ1558"/>
    <property type="match status" value="1"/>
</dbReference>
<dbReference type="Proteomes" id="UP000503297">
    <property type="component" value="Chromosome"/>
</dbReference>
<dbReference type="KEGG" id="bwa:HLV38_05060"/>
<dbReference type="CDD" id="cd04872">
    <property type="entry name" value="ACT_1ZPV"/>
    <property type="match status" value="1"/>
</dbReference>
<proteinExistence type="inferred from homology"/>
<dbReference type="AlphaFoldDB" id="A0A6M8J6J7"/>
<comment type="similarity">
    <text evidence="1">Belongs to the UPF0237 family.</text>
</comment>
<gene>
    <name evidence="2" type="ORF">HLV38_05060</name>
</gene>
<accession>A0A6M8J6J7</accession>
<dbReference type="RefSeq" id="WP_172164508.1">
    <property type="nucleotide sequence ID" value="NZ_CP053716.1"/>
</dbReference>
<evidence type="ECO:0000313" key="3">
    <source>
        <dbReference type="Proteomes" id="UP000503297"/>
    </source>
</evidence>
<dbReference type="HAMAP" id="MF_01054">
    <property type="entry name" value="UPF0237"/>
    <property type="match status" value="1"/>
</dbReference>
<dbReference type="SUPFAM" id="SSF55021">
    <property type="entry name" value="ACT-like"/>
    <property type="match status" value="1"/>
</dbReference>
<keyword evidence="3" id="KW-1185">Reference proteome</keyword>
<dbReference type="Gene3D" id="3.30.70.260">
    <property type="match status" value="1"/>
</dbReference>
<dbReference type="InterPro" id="IPR050990">
    <property type="entry name" value="UPF0237/GcvR_regulator"/>
</dbReference>
<name>A0A6M8J6J7_9ACTN</name>
<evidence type="ECO:0000256" key="1">
    <source>
        <dbReference type="HAMAP-Rule" id="MF_01054"/>
    </source>
</evidence>